<keyword evidence="9" id="KW-1185">Reference proteome</keyword>
<dbReference type="SMART" id="SM00028">
    <property type="entry name" value="TPR"/>
    <property type="match status" value="5"/>
</dbReference>
<dbReference type="Pfam" id="PF24812">
    <property type="entry name" value="WHD_TTC3"/>
    <property type="match status" value="1"/>
</dbReference>
<feature type="compositionally biased region" description="Basic and acidic residues" evidence="6">
    <location>
        <begin position="202"/>
        <end position="218"/>
    </location>
</feature>
<evidence type="ECO:0000256" key="2">
    <source>
        <dbReference type="ARBA" id="ARBA00022833"/>
    </source>
</evidence>
<keyword evidence="4" id="KW-0802">TPR repeat</keyword>
<proteinExistence type="predicted"/>
<feature type="repeat" description="TPR" evidence="4">
    <location>
        <begin position="336"/>
        <end position="369"/>
    </location>
</feature>
<feature type="region of interest" description="Disordered" evidence="6">
    <location>
        <begin position="753"/>
        <end position="783"/>
    </location>
</feature>
<dbReference type="GO" id="GO:0008270">
    <property type="term" value="F:zinc ion binding"/>
    <property type="evidence" value="ECO:0007669"/>
    <property type="project" value="UniProtKB-KW"/>
</dbReference>
<feature type="compositionally biased region" description="Polar residues" evidence="6">
    <location>
        <begin position="770"/>
        <end position="779"/>
    </location>
</feature>
<dbReference type="InterPro" id="IPR013083">
    <property type="entry name" value="Znf_RING/FYVE/PHD"/>
</dbReference>
<dbReference type="Gene3D" id="1.25.40.10">
    <property type="entry name" value="Tetratricopeptide repeat domain"/>
    <property type="match status" value="2"/>
</dbReference>
<dbReference type="PANTHER" id="PTHR17550:SF4">
    <property type="entry name" value="E3 UBIQUITIN-PROTEIN LIGASE TTC3"/>
    <property type="match status" value="1"/>
</dbReference>
<dbReference type="SMART" id="SM00184">
    <property type="entry name" value="RING"/>
    <property type="match status" value="1"/>
</dbReference>
<gene>
    <name evidence="8" type="ORF">R5R35_013713</name>
</gene>
<evidence type="ECO:0000313" key="8">
    <source>
        <dbReference type="EMBL" id="KAK7869934.1"/>
    </source>
</evidence>
<evidence type="ECO:0000256" key="5">
    <source>
        <dbReference type="SAM" id="Coils"/>
    </source>
</evidence>
<feature type="repeat" description="TPR" evidence="4">
    <location>
        <begin position="4"/>
        <end position="37"/>
    </location>
</feature>
<dbReference type="PROSITE" id="PS50005">
    <property type="entry name" value="TPR"/>
    <property type="match status" value="2"/>
</dbReference>
<dbReference type="Gene3D" id="3.30.40.10">
    <property type="entry name" value="Zinc/RING finger domain, C3HC4 (zinc finger)"/>
    <property type="match status" value="1"/>
</dbReference>
<evidence type="ECO:0000256" key="6">
    <source>
        <dbReference type="SAM" id="MobiDB-lite"/>
    </source>
</evidence>
<dbReference type="EMBL" id="JAZDUA010000066">
    <property type="protein sequence ID" value="KAK7869934.1"/>
    <property type="molecule type" value="Genomic_DNA"/>
</dbReference>
<dbReference type="InterPro" id="IPR019734">
    <property type="entry name" value="TPR_rpt"/>
</dbReference>
<dbReference type="SUPFAM" id="SSF57850">
    <property type="entry name" value="RING/U-box"/>
    <property type="match status" value="1"/>
</dbReference>
<evidence type="ECO:0000256" key="3">
    <source>
        <dbReference type="PROSITE-ProRule" id="PRU00175"/>
    </source>
</evidence>
<evidence type="ECO:0000256" key="1">
    <source>
        <dbReference type="ARBA" id="ARBA00022771"/>
    </source>
</evidence>
<feature type="domain" description="RING-type" evidence="7">
    <location>
        <begin position="1493"/>
        <end position="1533"/>
    </location>
</feature>
<dbReference type="PROSITE" id="PS50089">
    <property type="entry name" value="ZF_RING_2"/>
    <property type="match status" value="1"/>
</dbReference>
<dbReference type="Pfam" id="PF19179">
    <property type="entry name" value="TTC3_DZIP3_dom"/>
    <property type="match status" value="1"/>
</dbReference>
<protein>
    <recommendedName>
        <fullName evidence="7">RING-type domain-containing protein</fullName>
    </recommendedName>
</protein>
<keyword evidence="1 3" id="KW-0863">Zinc-finger</keyword>
<keyword evidence="2" id="KW-0862">Zinc</keyword>
<dbReference type="InterPro" id="IPR001841">
    <property type="entry name" value="Znf_RING"/>
</dbReference>
<organism evidence="8 9">
    <name type="scientific">Gryllus longicercus</name>
    <dbReference type="NCBI Taxonomy" id="2509291"/>
    <lineage>
        <taxon>Eukaryota</taxon>
        <taxon>Metazoa</taxon>
        <taxon>Ecdysozoa</taxon>
        <taxon>Arthropoda</taxon>
        <taxon>Hexapoda</taxon>
        <taxon>Insecta</taxon>
        <taxon>Pterygota</taxon>
        <taxon>Neoptera</taxon>
        <taxon>Polyneoptera</taxon>
        <taxon>Orthoptera</taxon>
        <taxon>Ensifera</taxon>
        <taxon>Gryllidea</taxon>
        <taxon>Grylloidea</taxon>
        <taxon>Gryllidae</taxon>
        <taxon>Gryllinae</taxon>
        <taxon>Gryllus</taxon>
    </lineage>
</organism>
<dbReference type="GO" id="GO:0005737">
    <property type="term" value="C:cytoplasm"/>
    <property type="evidence" value="ECO:0007669"/>
    <property type="project" value="UniProtKB-ARBA"/>
</dbReference>
<sequence>MGKAEELKDAGNKHFKNEEYFKAIKCYKEGLLLDPGNPTINCNLAQAYLAVKEFAEAEVHAVVTLAHQADSVKGFYRATKAALGMSKKDRALSYLRTGLVNCPKADELKTLYEEINKENGDGEPSSSNSTSSKPHLEKEETKKHTKIHNGAQEEVNSVVAERSSRSDQNKFRSRSSGSRNRNNSKDPTDKASVRSVSVNRSSNEKSLSKRNSEPKSDAFIDTLVKLQTELSPEEKSPQQKEREALMEKQKKLQVFMKEGYEAMEMGSTKQASEKYKCALDIMGECDIKVFGMPEINRIVLRYTLSICWIETLNYNNIVQSVGCLMEIETLQAEDLPAVYYGLGRAFYRLNRFKVALGHLNKGLEMIENMAEVVPHPWPGTIKLIVETTKVGLKESLNKLCYECRTYREPDAVCRYKECLNVSSHICPSEIIFYSDPDFVGYVVIICQENCKITYHVGCWKHYKECLSSVGKLSDKDVLGKACLTSDCVNERNEISVIVRIEVYGEDGKIKTSCLKEPTKTDNVNEHRKERKKKNEKIEKPVKVKVSRVRVKKLPPSSQNIVKKVKRRSTISISHQKHQDFEDISRCKQKLSMLREIYFGVDETISWNPRKDYFGRPDISTLKTFINSKDSEILRERKNFIYTYFYEYFNDEGPQKVSAIEKKWLEDISQFAGINEFMSEHDGICDFLLLSYRFACIDDYLCLADQLSDTYQRVQEEVGESLTFILSHSNHTIENEPEIDLVVNKCTRKLIEDTSSNSSIPDFPVERPGTITPSSSQGYSSGMPWNKRDSECDSYIIQDSSGSSSGEDSDYDGIITSDYENYDDFEKVNTTIDSNEPHININVEQVKESTPVSSQIPEKLIDTSYSPSAHCSSSAGSVYYELSDKDIKDLQIADAATQVVDLQLVLKKDADTQTDSSCDLERENEDLRTVNSQLLQAATMLNDEKQNLMSRFQEEINGYKQKIQLYESRLSSLVVEKEQNENDLQFQIGIRDSKIDAIIKKNHEEFSKLVKKNEEDAGLLKRNLETMSELNKEVEKQANTIIRLEDQLRRANEQILTIRKLFGEFKLDSYLAKCKERLQCMNIMCQWFQDNSSSADEIKPAIEAWERVAVSLQETRDLLQVQYDILSQQLKNKVSSDFLLQLELADLPAEPHYPLQDMNNVLRFTVEYAHHKNGSMNGKNVMNASRNNSQYTEILSTYTNSTLGVQNHSNQDLFNIRATNPFGYRPPFYPNSLSGPNTFSNFPRTMSPTHSNHLGHIQNSSEIKNSTVTGSWPPEFHVGGLRSDKPDHVTGGKPASGLRTTEPVTLPTFANHVSESRESLTSGECASHATGDTVTERKDGPSLIAETKQREVFGEKRASSSSASGLTPIEITRPGISGFTLKPMNFETKQAVKGSTQTPKRWNYQKLFEELQRFFRTIPEVELSESLFIVREKNANKLTGLSVSTIIRRVEKVLEDRSSKKIGNMGMDKFGCAAWGEVKENDVSWQNDDVENECIICHINIEANSKTSLQCKHTFHTECIRQWLHTNSTCPICRKYTRLIDEFPPLA</sequence>
<comment type="caution">
    <text evidence="8">The sequence shown here is derived from an EMBL/GenBank/DDBJ whole genome shotgun (WGS) entry which is preliminary data.</text>
</comment>
<dbReference type="Pfam" id="PF13639">
    <property type="entry name" value="zf-RING_2"/>
    <property type="match status" value="1"/>
</dbReference>
<dbReference type="PANTHER" id="PTHR17550">
    <property type="entry name" value="E3 UBIQUITIN-PROTEIN LIGASE TTC3"/>
    <property type="match status" value="1"/>
</dbReference>
<feature type="coiled-coil region" evidence="5">
    <location>
        <begin position="934"/>
        <end position="968"/>
    </location>
</feature>
<feature type="compositionally biased region" description="Basic and acidic residues" evidence="6">
    <location>
        <begin position="183"/>
        <end position="192"/>
    </location>
</feature>
<keyword evidence="1 3" id="KW-0479">Metal-binding</keyword>
<feature type="region of interest" description="Disordered" evidence="6">
    <location>
        <begin position="1277"/>
        <end position="1300"/>
    </location>
</feature>
<dbReference type="Proteomes" id="UP001378592">
    <property type="component" value="Unassembled WGS sequence"/>
</dbReference>
<dbReference type="InterPro" id="IPR011990">
    <property type="entry name" value="TPR-like_helical_dom_sf"/>
</dbReference>
<feature type="region of interest" description="Disordered" evidence="6">
    <location>
        <begin position="1314"/>
        <end position="1336"/>
    </location>
</feature>
<feature type="coiled-coil region" evidence="5">
    <location>
        <begin position="1016"/>
        <end position="1060"/>
    </location>
</feature>
<dbReference type="Pfam" id="PF13414">
    <property type="entry name" value="TPR_11"/>
    <property type="match status" value="1"/>
</dbReference>
<evidence type="ECO:0000256" key="4">
    <source>
        <dbReference type="PROSITE-ProRule" id="PRU00339"/>
    </source>
</evidence>
<dbReference type="InterPro" id="IPR043866">
    <property type="entry name" value="TTC3/DZIP3_dom"/>
</dbReference>
<dbReference type="SUPFAM" id="SSF48452">
    <property type="entry name" value="TPR-like"/>
    <property type="match status" value="2"/>
</dbReference>
<feature type="region of interest" description="Disordered" evidence="6">
    <location>
        <begin position="117"/>
        <end position="218"/>
    </location>
</feature>
<evidence type="ECO:0000313" key="9">
    <source>
        <dbReference type="Proteomes" id="UP001378592"/>
    </source>
</evidence>
<name>A0AAN9W6V2_9ORTH</name>
<dbReference type="InterPro" id="IPR056871">
    <property type="entry name" value="WH_TTC3"/>
</dbReference>
<keyword evidence="5" id="KW-0175">Coiled coil</keyword>
<evidence type="ECO:0000259" key="7">
    <source>
        <dbReference type="PROSITE" id="PS50089"/>
    </source>
</evidence>
<reference evidence="8 9" key="1">
    <citation type="submission" date="2024-03" db="EMBL/GenBank/DDBJ databases">
        <title>The genome assembly and annotation of the cricket Gryllus longicercus Weissman &amp; Gray.</title>
        <authorList>
            <person name="Szrajer S."/>
            <person name="Gray D."/>
            <person name="Ylla G."/>
        </authorList>
    </citation>
    <scope>NUCLEOTIDE SEQUENCE [LARGE SCALE GENOMIC DNA]</scope>
    <source>
        <strain evidence="8">DAG 2021-001</strain>
        <tissue evidence="8">Whole body minus gut</tissue>
    </source>
</reference>
<accession>A0AAN9W6V2</accession>